<reference evidence="2 3" key="1">
    <citation type="submission" date="2019-09" db="EMBL/GenBank/DDBJ databases">
        <title>Nitrincola iocasae sp. nov., a bacterium isolated from the sediment collected at a cold seep field in South China Sea.</title>
        <authorList>
            <person name="Zhang H."/>
            <person name="Wang H."/>
            <person name="Li C."/>
        </authorList>
    </citation>
    <scope>NUCLEOTIDE SEQUENCE [LARGE SCALE GENOMIC DNA]</scope>
    <source>
        <strain evidence="2 3">KXZD1103</strain>
    </source>
</reference>
<dbReference type="RefSeq" id="WP_151054583.1">
    <property type="nucleotide sequence ID" value="NZ_CP044222.1"/>
</dbReference>
<sequence length="120" mass="13193">MRMKGILLGLLMASTQVLAVEPAIPFEVIKQDQLGSIKLSLDVQVPLVDGRLPTADELGAVSEHLVATSGKHDRTFVAFYLPGMEVGAGAFATAHHDPEMEVRILDFMLMQYPQYLELLE</sequence>
<organism evidence="2 3">
    <name type="scientific">Nitrincola iocasae</name>
    <dbReference type="NCBI Taxonomy" id="2614693"/>
    <lineage>
        <taxon>Bacteria</taxon>
        <taxon>Pseudomonadati</taxon>
        <taxon>Pseudomonadota</taxon>
        <taxon>Gammaproteobacteria</taxon>
        <taxon>Oceanospirillales</taxon>
        <taxon>Oceanospirillaceae</taxon>
        <taxon>Nitrincola</taxon>
    </lineage>
</organism>
<feature type="signal peptide" evidence="1">
    <location>
        <begin position="1"/>
        <end position="19"/>
    </location>
</feature>
<dbReference type="EMBL" id="CP044222">
    <property type="protein sequence ID" value="QEW06339.1"/>
    <property type="molecule type" value="Genomic_DNA"/>
</dbReference>
<evidence type="ECO:0000313" key="2">
    <source>
        <dbReference type="EMBL" id="QEW06339.1"/>
    </source>
</evidence>
<name>A0A5J6LCL3_9GAMM</name>
<keyword evidence="3" id="KW-1185">Reference proteome</keyword>
<evidence type="ECO:0000256" key="1">
    <source>
        <dbReference type="SAM" id="SignalP"/>
    </source>
</evidence>
<proteinExistence type="predicted"/>
<protein>
    <submittedName>
        <fullName evidence="2">Uncharacterized protein</fullName>
    </submittedName>
</protein>
<dbReference type="AlphaFoldDB" id="A0A5J6LCL3"/>
<keyword evidence="1" id="KW-0732">Signal</keyword>
<dbReference type="KEGG" id="nik:F5I99_07380"/>
<evidence type="ECO:0000313" key="3">
    <source>
        <dbReference type="Proteomes" id="UP000325606"/>
    </source>
</evidence>
<dbReference type="Proteomes" id="UP000325606">
    <property type="component" value="Chromosome"/>
</dbReference>
<accession>A0A5J6LCL3</accession>
<gene>
    <name evidence="2" type="ORF">F5I99_07380</name>
</gene>
<feature type="chain" id="PRO_5023914719" evidence="1">
    <location>
        <begin position="20"/>
        <end position="120"/>
    </location>
</feature>